<dbReference type="OrthoDB" id="9781415at2"/>
<evidence type="ECO:0000256" key="4">
    <source>
        <dbReference type="ARBA" id="ARBA00023152"/>
    </source>
</evidence>
<dbReference type="eggNOG" id="COG0406">
    <property type="taxonomic scope" value="Bacteria"/>
</dbReference>
<feature type="active site" description="Proton donor/acceptor" evidence="6">
    <location>
        <position position="86"/>
    </location>
</feature>
<dbReference type="CDD" id="cd07067">
    <property type="entry name" value="HP_PGM_like"/>
    <property type="match status" value="1"/>
</dbReference>
<feature type="active site" description="Tele-phosphohistidine intermediate" evidence="6">
    <location>
        <position position="10"/>
    </location>
</feature>
<feature type="binding site" evidence="7">
    <location>
        <begin position="9"/>
        <end position="16"/>
    </location>
    <ligand>
        <name>substrate</name>
    </ligand>
</feature>
<comment type="similarity">
    <text evidence="1">Belongs to the phosphoglycerate mutase family. BPG-dependent PGAM subfamily.</text>
</comment>
<evidence type="ECO:0000256" key="1">
    <source>
        <dbReference type="ARBA" id="ARBA00006717"/>
    </source>
</evidence>
<sequence>MAVTIYLVRHGRTVWNIEGRLQGSGDSALVEEGIIGAKKTGIALKDVPFTAAYSSMQKRAQDTANYILAENKLSNIPHFHHKGLNEFDFGSWEGMKSLDLQENEEYLIMKRTPAEYLAKANGGERFEQLYQRITQVFNQIAELHQNDGKVLIVSHGMTLTLLTAVLKEIAWQDFRNEEKHRFIINTAITKVEVDNGKVTVLEFNNTDHLDSVPTSQYKR</sequence>
<dbReference type="PANTHER" id="PTHR11931">
    <property type="entry name" value="PHOSPHOGLYCERATE MUTASE"/>
    <property type="match status" value="1"/>
</dbReference>
<evidence type="ECO:0000313" key="8">
    <source>
        <dbReference type="EMBL" id="AHG75971.1"/>
    </source>
</evidence>
<dbReference type="Gene3D" id="3.40.50.1240">
    <property type="entry name" value="Phosphoglycerate mutase-like"/>
    <property type="match status" value="1"/>
</dbReference>
<dbReference type="RefSeq" id="WP_025217675.1">
    <property type="nucleotide sequence ID" value="NZ_CP006943.1"/>
</dbReference>
<dbReference type="SMART" id="SM00855">
    <property type="entry name" value="PGAM"/>
    <property type="match status" value="1"/>
</dbReference>
<evidence type="ECO:0000256" key="6">
    <source>
        <dbReference type="PIRSR" id="PIRSR613078-1"/>
    </source>
</evidence>
<keyword evidence="3" id="KW-0312">Gluconeogenesis</keyword>
<dbReference type="EMBL" id="CP006943">
    <property type="protein sequence ID" value="AHG75971.1"/>
    <property type="molecule type" value="Genomic_DNA"/>
</dbReference>
<dbReference type="EC" id="5.4.2.11" evidence="2"/>
<dbReference type="KEGG" id="mvi:X808_14490"/>
<dbReference type="InterPro" id="IPR005952">
    <property type="entry name" value="Phosphogly_mut1"/>
</dbReference>
<dbReference type="STRING" id="1433287.X808_14490"/>
<accession>W0QBN9</accession>
<evidence type="ECO:0000313" key="9">
    <source>
        <dbReference type="Proteomes" id="UP000066995"/>
    </source>
</evidence>
<dbReference type="Proteomes" id="UP000066995">
    <property type="component" value="Chromosome"/>
</dbReference>
<dbReference type="Pfam" id="PF00300">
    <property type="entry name" value="His_Phos_1"/>
    <property type="match status" value="1"/>
</dbReference>
<evidence type="ECO:0000256" key="5">
    <source>
        <dbReference type="ARBA" id="ARBA00023235"/>
    </source>
</evidence>
<dbReference type="InterPro" id="IPR029033">
    <property type="entry name" value="His_PPase_superfam"/>
</dbReference>
<evidence type="ECO:0000256" key="3">
    <source>
        <dbReference type="ARBA" id="ARBA00022432"/>
    </source>
</evidence>
<dbReference type="HOGENOM" id="CLU_033323_9_5_6"/>
<keyword evidence="5" id="KW-0413">Isomerase</keyword>
<name>W0QBN9_9PAST</name>
<dbReference type="InterPro" id="IPR013078">
    <property type="entry name" value="His_Pase_superF_clade-1"/>
</dbReference>
<dbReference type="SUPFAM" id="SSF53254">
    <property type="entry name" value="Phosphoglycerate mutase-like"/>
    <property type="match status" value="1"/>
</dbReference>
<keyword evidence="9" id="KW-1185">Reference proteome</keyword>
<reference evidence="8 9" key="1">
    <citation type="submission" date="2013-12" db="EMBL/GenBank/DDBJ databases">
        <title>Annotation of the Mannheimia varigena USDA-ARS-USMARC-1296 complete genome.</title>
        <authorList>
            <person name="Harhay G.P."/>
            <person name="Clawson M.L."/>
            <person name="Murray R.W."/>
            <person name="Lubbers B.V."/>
            <person name="Heaton M.P."/>
            <person name="Chitko-Mckown C.G."/>
            <person name="Harhay D.M."/>
            <person name="Smith T.P.L."/>
        </authorList>
    </citation>
    <scope>NUCLEOTIDE SEQUENCE [LARGE SCALE GENOMIC DNA]</scope>
    <source>
        <strain evidence="8 9">USDA-ARS-USMARC-1296</strain>
    </source>
</reference>
<dbReference type="PATRIC" id="fig|1433287.3.peg.1450"/>
<proteinExistence type="inferred from homology"/>
<feature type="binding site" evidence="7">
    <location>
        <position position="59"/>
    </location>
    <ligand>
        <name>substrate</name>
    </ligand>
</feature>
<gene>
    <name evidence="8" type="ORF">X808_14490</name>
</gene>
<dbReference type="GO" id="GO:0006096">
    <property type="term" value="P:glycolytic process"/>
    <property type="evidence" value="ECO:0007669"/>
    <property type="project" value="UniProtKB-KW"/>
</dbReference>
<evidence type="ECO:0000256" key="2">
    <source>
        <dbReference type="ARBA" id="ARBA00012028"/>
    </source>
</evidence>
<dbReference type="GO" id="GO:0006094">
    <property type="term" value="P:gluconeogenesis"/>
    <property type="evidence" value="ECO:0007669"/>
    <property type="project" value="UniProtKB-KW"/>
</dbReference>
<protein>
    <recommendedName>
        <fullName evidence="2">phosphoglycerate mutase (2,3-diphosphoglycerate-dependent)</fullName>
        <ecNumber evidence="2">5.4.2.11</ecNumber>
    </recommendedName>
</protein>
<organism evidence="8 9">
    <name type="scientific">Mannheimia varigena USDA-ARS-USMARC-1296</name>
    <dbReference type="NCBI Taxonomy" id="1433287"/>
    <lineage>
        <taxon>Bacteria</taxon>
        <taxon>Pseudomonadati</taxon>
        <taxon>Pseudomonadota</taxon>
        <taxon>Gammaproteobacteria</taxon>
        <taxon>Pasteurellales</taxon>
        <taxon>Pasteurellaceae</taxon>
        <taxon>Mannheimia</taxon>
    </lineage>
</organism>
<dbReference type="GO" id="GO:0004619">
    <property type="term" value="F:phosphoglycerate mutase activity"/>
    <property type="evidence" value="ECO:0007669"/>
    <property type="project" value="UniProtKB-EC"/>
</dbReference>
<keyword evidence="4" id="KW-0324">Glycolysis</keyword>
<dbReference type="AlphaFoldDB" id="W0QBN9"/>
<evidence type="ECO:0000256" key="7">
    <source>
        <dbReference type="PIRSR" id="PIRSR613078-2"/>
    </source>
</evidence>